<keyword evidence="6" id="KW-1185">Reference proteome</keyword>
<proteinExistence type="inferred from homology"/>
<dbReference type="GO" id="GO:0005886">
    <property type="term" value="C:plasma membrane"/>
    <property type="evidence" value="ECO:0007669"/>
    <property type="project" value="TreeGrafter"/>
</dbReference>
<comment type="subcellular location">
    <subcellularLocation>
        <location evidence="1">Membrane</location>
        <topology evidence="1">Multi-pass membrane protein</topology>
    </subcellularLocation>
</comment>
<evidence type="ECO:0000313" key="6">
    <source>
        <dbReference type="Proteomes" id="UP000095283"/>
    </source>
</evidence>
<evidence type="ECO:0000256" key="2">
    <source>
        <dbReference type="ARBA" id="ARBA00006772"/>
    </source>
</evidence>
<dbReference type="AlphaFoldDB" id="A0A1I7XUS2"/>
<keyword evidence="3" id="KW-0812">Transmembrane</keyword>
<keyword evidence="5" id="KW-0472">Membrane</keyword>
<keyword evidence="4" id="KW-1133">Transmembrane helix</keyword>
<comment type="similarity">
    <text evidence="2">Belongs to the SLC13A/DASS transporter (TC 2.A.47) family. NADC subfamily.</text>
</comment>
<reference evidence="7" key="1">
    <citation type="submission" date="2016-11" db="UniProtKB">
        <authorList>
            <consortium name="WormBaseParasite"/>
        </authorList>
    </citation>
    <scope>IDENTIFICATION</scope>
</reference>
<dbReference type="InterPro" id="IPR001898">
    <property type="entry name" value="SLC13A/DASS"/>
</dbReference>
<dbReference type="GO" id="GO:0015137">
    <property type="term" value="F:citrate transmembrane transporter activity"/>
    <property type="evidence" value="ECO:0007669"/>
    <property type="project" value="TreeGrafter"/>
</dbReference>
<evidence type="ECO:0000256" key="1">
    <source>
        <dbReference type="ARBA" id="ARBA00004141"/>
    </source>
</evidence>
<dbReference type="GO" id="GO:0015141">
    <property type="term" value="F:succinate transmembrane transporter activity"/>
    <property type="evidence" value="ECO:0007669"/>
    <property type="project" value="TreeGrafter"/>
</dbReference>
<evidence type="ECO:0000256" key="5">
    <source>
        <dbReference type="ARBA" id="ARBA00023136"/>
    </source>
</evidence>
<protein>
    <submittedName>
        <fullName evidence="7">CitMHS domain-containing protein</fullName>
    </submittedName>
</protein>
<evidence type="ECO:0000313" key="7">
    <source>
        <dbReference type="WBParaSite" id="Hba_21271"/>
    </source>
</evidence>
<accession>A0A1I7XUS2</accession>
<evidence type="ECO:0000256" key="4">
    <source>
        <dbReference type="ARBA" id="ARBA00022989"/>
    </source>
</evidence>
<dbReference type="PANTHER" id="PTHR10283">
    <property type="entry name" value="SOLUTE CARRIER FAMILY 13 MEMBER"/>
    <property type="match status" value="1"/>
</dbReference>
<dbReference type="Pfam" id="PF00939">
    <property type="entry name" value="Na_sulph_symp"/>
    <property type="match status" value="1"/>
</dbReference>
<organism evidence="6 7">
    <name type="scientific">Heterorhabditis bacteriophora</name>
    <name type="common">Entomopathogenic nematode worm</name>
    <dbReference type="NCBI Taxonomy" id="37862"/>
    <lineage>
        <taxon>Eukaryota</taxon>
        <taxon>Metazoa</taxon>
        <taxon>Ecdysozoa</taxon>
        <taxon>Nematoda</taxon>
        <taxon>Chromadorea</taxon>
        <taxon>Rhabditida</taxon>
        <taxon>Rhabditina</taxon>
        <taxon>Rhabditomorpha</taxon>
        <taxon>Strongyloidea</taxon>
        <taxon>Heterorhabditidae</taxon>
        <taxon>Heterorhabditis</taxon>
    </lineage>
</organism>
<dbReference type="WBParaSite" id="Hba_21271">
    <property type="protein sequence ID" value="Hba_21271"/>
    <property type="gene ID" value="Hba_21271"/>
</dbReference>
<dbReference type="PANTHER" id="PTHR10283:SF85">
    <property type="entry name" value="SODIUM-DEPENDENT HIGH-AFFINITY DICARBOXYLATE TRANSPORTER 3"/>
    <property type="match status" value="1"/>
</dbReference>
<sequence length="194" mass="21894">MVVLFRSVAWIAMNTQQYYEAMKCFPILPFYWLAIKKSQYVLLKVEWRCAFCVCVMAIYWMAEVLPLAVTAMLPVVLFPLTGVLDCNTTAKEFINDTNFLFVGGLIMAAAVEKSDLHERVALSVLKMVGGEPKWIMLGFMIVTALLSCSTSWEECYDTGSPLIAGLSETSRRDLRMRLEAGVEFRVDISETTCQ</sequence>
<dbReference type="Proteomes" id="UP000095283">
    <property type="component" value="Unplaced"/>
</dbReference>
<evidence type="ECO:0000256" key="3">
    <source>
        <dbReference type="ARBA" id="ARBA00022692"/>
    </source>
</evidence>
<name>A0A1I7XUS2_HETBA</name>